<keyword evidence="2" id="KW-1185">Reference proteome</keyword>
<evidence type="ECO:0000313" key="2">
    <source>
        <dbReference type="Proteomes" id="UP000186817"/>
    </source>
</evidence>
<accession>A0A1Q9E486</accession>
<dbReference type="OrthoDB" id="445587at2759"/>
<proteinExistence type="predicted"/>
<name>A0A1Q9E486_SYMMI</name>
<dbReference type="EMBL" id="LSRX01000270">
    <property type="protein sequence ID" value="OLQ02231.1"/>
    <property type="molecule type" value="Genomic_DNA"/>
</dbReference>
<protein>
    <submittedName>
        <fullName evidence="1">Uncharacterized protein</fullName>
    </submittedName>
</protein>
<reference evidence="1 2" key="1">
    <citation type="submission" date="2016-02" db="EMBL/GenBank/DDBJ databases">
        <title>Genome analysis of coral dinoflagellate symbionts highlights evolutionary adaptations to a symbiotic lifestyle.</title>
        <authorList>
            <person name="Aranda M."/>
            <person name="Li Y."/>
            <person name="Liew Y.J."/>
            <person name="Baumgarten S."/>
            <person name="Simakov O."/>
            <person name="Wilson M."/>
            <person name="Piel J."/>
            <person name="Ashoor H."/>
            <person name="Bougouffa S."/>
            <person name="Bajic V.B."/>
            <person name="Ryu T."/>
            <person name="Ravasi T."/>
            <person name="Bayer T."/>
            <person name="Micklem G."/>
            <person name="Kim H."/>
            <person name="Bhak J."/>
            <person name="Lajeunesse T.C."/>
            <person name="Voolstra C.R."/>
        </authorList>
    </citation>
    <scope>NUCLEOTIDE SEQUENCE [LARGE SCALE GENOMIC DNA]</scope>
    <source>
        <strain evidence="1 2">CCMP2467</strain>
    </source>
</reference>
<evidence type="ECO:0000313" key="1">
    <source>
        <dbReference type="EMBL" id="OLQ02231.1"/>
    </source>
</evidence>
<dbReference type="Proteomes" id="UP000186817">
    <property type="component" value="Unassembled WGS sequence"/>
</dbReference>
<comment type="caution">
    <text evidence="1">The sequence shown here is derived from an EMBL/GenBank/DDBJ whole genome shotgun (WGS) entry which is preliminary data.</text>
</comment>
<sequence length="391" mass="43256">MTSATFEGKGRQLDLFFKTHPTSPTSPSPTEVLLAVLCSATGASTFLGPSRARSAFRIARQAAPASVGKPVRDDEDMLYSEEDEYGDEFDEEEGDYMELDGPPPEVLDGWEKDEMAMALLANFQSEEFEGKKVMSFRDVAMLLEVLGLEREQFVAIFSGQGGMEDEFDDDFLDEEEEMMLKKQFERGYGGGGPGGGSRGRGGGGVSSDTALALACAAGVAEDGKITEAEAAEAAVEDVVEADDPERPKEAEILENITRRGQAVRGFLAPISWDSHRDGHRKRRTTSAVRDNLLEMTSRLAMDPVIIDAADGAASMRRKEQWYTENDFGVDWENVEKKLTQWTPWSLMWASDDEWHLLRNPIYRVAHALVSHCRSPRCGVRVKTFQATAFDV</sequence>
<gene>
    <name evidence="1" type="ORF">AK812_SmicGene14975</name>
</gene>
<organism evidence="1 2">
    <name type="scientific">Symbiodinium microadriaticum</name>
    <name type="common">Dinoflagellate</name>
    <name type="synonym">Zooxanthella microadriatica</name>
    <dbReference type="NCBI Taxonomy" id="2951"/>
    <lineage>
        <taxon>Eukaryota</taxon>
        <taxon>Sar</taxon>
        <taxon>Alveolata</taxon>
        <taxon>Dinophyceae</taxon>
        <taxon>Suessiales</taxon>
        <taxon>Symbiodiniaceae</taxon>
        <taxon>Symbiodinium</taxon>
    </lineage>
</organism>
<dbReference type="AlphaFoldDB" id="A0A1Q9E486"/>